<evidence type="ECO:0000313" key="1">
    <source>
        <dbReference type="EMBL" id="RYR49323.1"/>
    </source>
</evidence>
<protein>
    <submittedName>
        <fullName evidence="1">Uncharacterized protein</fullName>
    </submittedName>
</protein>
<name>A0A445CEP5_ARAHY</name>
<comment type="caution">
    <text evidence="1">The sequence shown here is derived from an EMBL/GenBank/DDBJ whole genome shotgun (WGS) entry which is preliminary data.</text>
</comment>
<dbReference type="Proteomes" id="UP000289738">
    <property type="component" value="Chromosome A07"/>
</dbReference>
<dbReference type="AlphaFoldDB" id="A0A445CEP5"/>
<evidence type="ECO:0000313" key="2">
    <source>
        <dbReference type="Proteomes" id="UP000289738"/>
    </source>
</evidence>
<dbReference type="EMBL" id="SDMP01000007">
    <property type="protein sequence ID" value="RYR49323.1"/>
    <property type="molecule type" value="Genomic_DNA"/>
</dbReference>
<reference evidence="1 2" key="1">
    <citation type="submission" date="2019-01" db="EMBL/GenBank/DDBJ databases">
        <title>Sequencing of cultivated peanut Arachis hypogaea provides insights into genome evolution and oil improvement.</title>
        <authorList>
            <person name="Chen X."/>
        </authorList>
    </citation>
    <scope>NUCLEOTIDE SEQUENCE [LARGE SCALE GENOMIC DNA]</scope>
    <source>
        <strain evidence="2">cv. Fuhuasheng</strain>
        <tissue evidence="1">Leaves</tissue>
    </source>
</reference>
<sequence length="177" mass="20072">MALVFYLGENAPDKVLQSIYAKLENFKVQGDQFAMKIMERLKLIAKEYTVSCVEKSFACDSQNLHACFSAVDAGWVVKEYAFGGLLQSNFCPNLLLSYISSDSTCHKWEEKQRIQSSRSPTLTFLVICYCRLVVGFGNTEKAKQEAIMANSRGEFLIDSKYETLIPKEEKSTQSKKF</sequence>
<accession>A0A445CEP5</accession>
<proteinExistence type="predicted"/>
<organism evidence="1 2">
    <name type="scientific">Arachis hypogaea</name>
    <name type="common">Peanut</name>
    <dbReference type="NCBI Taxonomy" id="3818"/>
    <lineage>
        <taxon>Eukaryota</taxon>
        <taxon>Viridiplantae</taxon>
        <taxon>Streptophyta</taxon>
        <taxon>Embryophyta</taxon>
        <taxon>Tracheophyta</taxon>
        <taxon>Spermatophyta</taxon>
        <taxon>Magnoliopsida</taxon>
        <taxon>eudicotyledons</taxon>
        <taxon>Gunneridae</taxon>
        <taxon>Pentapetalae</taxon>
        <taxon>rosids</taxon>
        <taxon>fabids</taxon>
        <taxon>Fabales</taxon>
        <taxon>Fabaceae</taxon>
        <taxon>Papilionoideae</taxon>
        <taxon>50 kb inversion clade</taxon>
        <taxon>dalbergioids sensu lato</taxon>
        <taxon>Dalbergieae</taxon>
        <taxon>Pterocarpus clade</taxon>
        <taxon>Arachis</taxon>
    </lineage>
</organism>
<gene>
    <name evidence="1" type="ORF">Ahy_A07g035774</name>
</gene>
<keyword evidence="2" id="KW-1185">Reference proteome</keyword>